<reference evidence="2 3" key="1">
    <citation type="submission" date="2019-05" db="EMBL/GenBank/DDBJ databases">
        <authorList>
            <person name="Qu J.-H."/>
        </authorList>
    </citation>
    <scope>NUCLEOTIDE SEQUENCE [LARGE SCALE GENOMIC DNA]</scope>
    <source>
        <strain evidence="2 3">T17</strain>
    </source>
</reference>
<organism evidence="2 3">
    <name type="scientific">Dyadobacter luticola</name>
    <dbReference type="NCBI Taxonomy" id="1979387"/>
    <lineage>
        <taxon>Bacteria</taxon>
        <taxon>Pseudomonadati</taxon>
        <taxon>Bacteroidota</taxon>
        <taxon>Cytophagia</taxon>
        <taxon>Cytophagales</taxon>
        <taxon>Spirosomataceae</taxon>
        <taxon>Dyadobacter</taxon>
    </lineage>
</organism>
<evidence type="ECO:0000313" key="2">
    <source>
        <dbReference type="EMBL" id="TLV03937.1"/>
    </source>
</evidence>
<dbReference type="Proteomes" id="UP000306402">
    <property type="component" value="Unassembled WGS sequence"/>
</dbReference>
<protein>
    <recommendedName>
        <fullName evidence="4">DoxX family protein</fullName>
    </recommendedName>
</protein>
<feature type="transmembrane region" description="Helical" evidence="1">
    <location>
        <begin position="44"/>
        <end position="62"/>
    </location>
</feature>
<accession>A0A5R9L6H0</accession>
<name>A0A5R9L6H0_9BACT</name>
<dbReference type="OrthoDB" id="826196at2"/>
<feature type="transmembrane region" description="Helical" evidence="1">
    <location>
        <begin position="67"/>
        <end position="86"/>
    </location>
</feature>
<keyword evidence="3" id="KW-1185">Reference proteome</keyword>
<evidence type="ECO:0000256" key="1">
    <source>
        <dbReference type="SAM" id="Phobius"/>
    </source>
</evidence>
<dbReference type="RefSeq" id="WP_138365146.1">
    <property type="nucleotide sequence ID" value="NZ_VCEJ01000002.1"/>
</dbReference>
<sequence length="115" mass="12445">MKIISGILILITAFLSLKHGWEGLQIDSHPEQLKMATDLGVGKTGVMVVSVLSLAVGIAILFPQTFFIANLVNAITIVLIMAFSLKGGNYKMALMEIPFLAIPLVLIYLGHPLKK</sequence>
<comment type="caution">
    <text evidence="2">The sequence shown here is derived from an EMBL/GenBank/DDBJ whole genome shotgun (WGS) entry which is preliminary data.</text>
</comment>
<keyword evidence="1" id="KW-1133">Transmembrane helix</keyword>
<keyword evidence="1" id="KW-0812">Transmembrane</keyword>
<keyword evidence="1" id="KW-0472">Membrane</keyword>
<feature type="transmembrane region" description="Helical" evidence="1">
    <location>
        <begin position="92"/>
        <end position="110"/>
    </location>
</feature>
<gene>
    <name evidence="2" type="ORF">FEN17_10235</name>
</gene>
<evidence type="ECO:0000313" key="3">
    <source>
        <dbReference type="Proteomes" id="UP000306402"/>
    </source>
</evidence>
<dbReference type="AlphaFoldDB" id="A0A5R9L6H0"/>
<dbReference type="EMBL" id="VCEJ01000002">
    <property type="protein sequence ID" value="TLV03937.1"/>
    <property type="molecule type" value="Genomic_DNA"/>
</dbReference>
<evidence type="ECO:0008006" key="4">
    <source>
        <dbReference type="Google" id="ProtNLM"/>
    </source>
</evidence>
<proteinExistence type="predicted"/>